<evidence type="ECO:0000313" key="2">
    <source>
        <dbReference type="Proteomes" id="UP000717696"/>
    </source>
</evidence>
<proteinExistence type="predicted"/>
<comment type="caution">
    <text evidence="1">The sequence shown here is derived from an EMBL/GenBank/DDBJ whole genome shotgun (WGS) entry which is preliminary data.</text>
</comment>
<dbReference type="EMBL" id="JAGMUU010000019">
    <property type="protein sequence ID" value="KAH7131722.1"/>
    <property type="molecule type" value="Genomic_DNA"/>
</dbReference>
<protein>
    <submittedName>
        <fullName evidence="1">Uncharacterized protein</fullName>
    </submittedName>
</protein>
<accession>A0A9P9E6K7</accession>
<dbReference type="AlphaFoldDB" id="A0A9P9E6K7"/>
<name>A0A9P9E6K7_9HYPO</name>
<organism evidence="1 2">
    <name type="scientific">Dactylonectria estremocensis</name>
    <dbReference type="NCBI Taxonomy" id="1079267"/>
    <lineage>
        <taxon>Eukaryota</taxon>
        <taxon>Fungi</taxon>
        <taxon>Dikarya</taxon>
        <taxon>Ascomycota</taxon>
        <taxon>Pezizomycotina</taxon>
        <taxon>Sordariomycetes</taxon>
        <taxon>Hypocreomycetidae</taxon>
        <taxon>Hypocreales</taxon>
        <taxon>Nectriaceae</taxon>
        <taxon>Dactylonectria</taxon>
    </lineage>
</organism>
<dbReference type="OrthoDB" id="5106635at2759"/>
<dbReference type="Proteomes" id="UP000717696">
    <property type="component" value="Unassembled WGS sequence"/>
</dbReference>
<gene>
    <name evidence="1" type="ORF">B0J13DRAFT_626780</name>
</gene>
<evidence type="ECO:0000313" key="1">
    <source>
        <dbReference type="EMBL" id="KAH7131722.1"/>
    </source>
</evidence>
<sequence length="118" mass="13083">MIKIQDELVNGNLSLDETAAGQEVQREIAAAQRQFQEDIQTLRQAQGQMARDSKETLARELAAQQWACEEQLASADKAQQSLNVSLESLLGQKTPEYQQLLSGVLADQQRLTEAVAQK</sequence>
<keyword evidence="2" id="KW-1185">Reference proteome</keyword>
<reference evidence="1" key="1">
    <citation type="journal article" date="2021" name="Nat. Commun.">
        <title>Genetic determinants of endophytism in the Arabidopsis root mycobiome.</title>
        <authorList>
            <person name="Mesny F."/>
            <person name="Miyauchi S."/>
            <person name="Thiergart T."/>
            <person name="Pickel B."/>
            <person name="Atanasova L."/>
            <person name="Karlsson M."/>
            <person name="Huettel B."/>
            <person name="Barry K.W."/>
            <person name="Haridas S."/>
            <person name="Chen C."/>
            <person name="Bauer D."/>
            <person name="Andreopoulos W."/>
            <person name="Pangilinan J."/>
            <person name="LaButti K."/>
            <person name="Riley R."/>
            <person name="Lipzen A."/>
            <person name="Clum A."/>
            <person name="Drula E."/>
            <person name="Henrissat B."/>
            <person name="Kohler A."/>
            <person name="Grigoriev I.V."/>
            <person name="Martin F.M."/>
            <person name="Hacquard S."/>
        </authorList>
    </citation>
    <scope>NUCLEOTIDE SEQUENCE</scope>
    <source>
        <strain evidence="1">MPI-CAGE-AT-0021</strain>
    </source>
</reference>